<comment type="caution">
    <text evidence="2">The sequence shown here is derived from an EMBL/GenBank/DDBJ whole genome shotgun (WGS) entry which is preliminary data.</text>
</comment>
<reference evidence="2 3" key="1">
    <citation type="submission" date="2019-04" db="EMBL/GenBank/DDBJ databases">
        <authorList>
            <person name="Li M."/>
            <person name="Gao C."/>
        </authorList>
    </citation>
    <scope>NUCLEOTIDE SEQUENCE [LARGE SCALE GENOMIC DNA]</scope>
    <source>
        <strain evidence="2 3">BGMRC 2031</strain>
    </source>
</reference>
<sequence>MKNIIVLMICLIPFLSFANPEDSVGYWSVNCGGFGGSVEVKPSHEARVNVNDNNLYISGGIVEDNNGKLKLFYRDVIESMNETIDWSDISQSEPIAEMSIENGTLHMTWKGFFDNKQKIYIWKSEPDFVVASEGSANVKMKKCDFK</sequence>
<feature type="signal peptide" evidence="1">
    <location>
        <begin position="1"/>
        <end position="18"/>
    </location>
</feature>
<organism evidence="2 3">
    <name type="scientific">Martelella alba</name>
    <dbReference type="NCBI Taxonomy" id="2590451"/>
    <lineage>
        <taxon>Bacteria</taxon>
        <taxon>Pseudomonadati</taxon>
        <taxon>Pseudomonadota</taxon>
        <taxon>Alphaproteobacteria</taxon>
        <taxon>Hyphomicrobiales</taxon>
        <taxon>Aurantimonadaceae</taxon>
        <taxon>Martelella</taxon>
    </lineage>
</organism>
<evidence type="ECO:0000313" key="2">
    <source>
        <dbReference type="EMBL" id="TKI02321.1"/>
    </source>
</evidence>
<dbReference type="RefSeq" id="WP_136993080.1">
    <property type="nucleotide sequence ID" value="NZ_SZPQ01000089.1"/>
</dbReference>
<feature type="chain" id="PRO_5045070498" evidence="1">
    <location>
        <begin position="19"/>
        <end position="146"/>
    </location>
</feature>
<protein>
    <submittedName>
        <fullName evidence="2">Uncharacterized protein</fullName>
    </submittedName>
</protein>
<accession>A0ABY2SDA7</accession>
<keyword evidence="3" id="KW-1185">Reference proteome</keyword>
<evidence type="ECO:0000313" key="3">
    <source>
        <dbReference type="Proteomes" id="UP000305202"/>
    </source>
</evidence>
<proteinExistence type="predicted"/>
<gene>
    <name evidence="2" type="ORF">FCN80_25370</name>
</gene>
<dbReference type="EMBL" id="SZPQ01000089">
    <property type="protein sequence ID" value="TKI02321.1"/>
    <property type="molecule type" value="Genomic_DNA"/>
</dbReference>
<evidence type="ECO:0000256" key="1">
    <source>
        <dbReference type="SAM" id="SignalP"/>
    </source>
</evidence>
<dbReference type="Proteomes" id="UP000305202">
    <property type="component" value="Unassembled WGS sequence"/>
</dbReference>
<keyword evidence="1" id="KW-0732">Signal</keyword>
<name>A0ABY2SDA7_9HYPH</name>